<organism evidence="2 3">
    <name type="scientific">Turnera subulata</name>
    <dbReference type="NCBI Taxonomy" id="218843"/>
    <lineage>
        <taxon>Eukaryota</taxon>
        <taxon>Viridiplantae</taxon>
        <taxon>Streptophyta</taxon>
        <taxon>Embryophyta</taxon>
        <taxon>Tracheophyta</taxon>
        <taxon>Spermatophyta</taxon>
        <taxon>Magnoliopsida</taxon>
        <taxon>eudicotyledons</taxon>
        <taxon>Gunneridae</taxon>
        <taxon>Pentapetalae</taxon>
        <taxon>rosids</taxon>
        <taxon>fabids</taxon>
        <taxon>Malpighiales</taxon>
        <taxon>Passifloraceae</taxon>
        <taxon>Turnera</taxon>
    </lineage>
</organism>
<evidence type="ECO:0000313" key="3">
    <source>
        <dbReference type="Proteomes" id="UP001141552"/>
    </source>
</evidence>
<proteinExistence type="predicted"/>
<dbReference type="EMBL" id="JAKUCV010003233">
    <property type="protein sequence ID" value="KAJ4839675.1"/>
    <property type="molecule type" value="Genomic_DNA"/>
</dbReference>
<name>A0A9Q0FZT1_9ROSI</name>
<comment type="caution">
    <text evidence="2">The sequence shown here is derived from an EMBL/GenBank/DDBJ whole genome shotgun (WGS) entry which is preliminary data.</text>
</comment>
<accession>A0A9Q0FZT1</accession>
<dbReference type="Proteomes" id="UP001141552">
    <property type="component" value="Unassembled WGS sequence"/>
</dbReference>
<reference evidence="2" key="1">
    <citation type="submission" date="2022-02" db="EMBL/GenBank/DDBJ databases">
        <authorList>
            <person name="Henning P.M."/>
            <person name="McCubbin A.G."/>
            <person name="Shore J.S."/>
        </authorList>
    </citation>
    <scope>NUCLEOTIDE SEQUENCE</scope>
    <source>
        <strain evidence="2">F60SS</strain>
        <tissue evidence="2">Leaves</tissue>
    </source>
</reference>
<reference evidence="2" key="2">
    <citation type="journal article" date="2023" name="Plants (Basel)">
        <title>Annotation of the Turnera subulata (Passifloraceae) Draft Genome Reveals the S-Locus Evolved after the Divergence of Turneroideae from Passifloroideae in a Stepwise Manner.</title>
        <authorList>
            <person name="Henning P.M."/>
            <person name="Roalson E.H."/>
            <person name="Mir W."/>
            <person name="McCubbin A.G."/>
            <person name="Shore J.S."/>
        </authorList>
    </citation>
    <scope>NUCLEOTIDE SEQUENCE</scope>
    <source>
        <strain evidence="2">F60SS</strain>
    </source>
</reference>
<dbReference type="AlphaFoldDB" id="A0A9Q0FZT1"/>
<evidence type="ECO:0000256" key="1">
    <source>
        <dbReference type="SAM" id="MobiDB-lite"/>
    </source>
</evidence>
<keyword evidence="3" id="KW-1185">Reference proteome</keyword>
<gene>
    <name evidence="2" type="ORF">Tsubulata_019205</name>
</gene>
<evidence type="ECO:0000313" key="2">
    <source>
        <dbReference type="EMBL" id="KAJ4839675.1"/>
    </source>
</evidence>
<feature type="region of interest" description="Disordered" evidence="1">
    <location>
        <begin position="1"/>
        <end position="22"/>
    </location>
</feature>
<protein>
    <submittedName>
        <fullName evidence="2">Uncharacterized protein</fullName>
    </submittedName>
</protein>
<sequence>MAVSDQETSPPKAAGSSPWSFKDVVTRPEDSLVGKTIRIDVKTRDAERGKFAKVVVEVDLMKPLKEACLALVPPMATTVEPRVGLNARVATAVLGVSKAVAHRAVSFTNGEWMNAPRESRRWSRCEPRNLVHGSGNGHSSTAIHANTIPSRQGSRFQILQEEDILGPSMDHGTEEADVSHDSRLVRTPSFGYYLPTRFPSITRVAP</sequence>
<dbReference type="OrthoDB" id="994333at2759"/>